<accession>A0A9K3CQW7</accession>
<dbReference type="GO" id="GO:0004114">
    <property type="term" value="F:3',5'-cyclic-nucleotide phosphodiesterase activity"/>
    <property type="evidence" value="ECO:0007669"/>
    <property type="project" value="InterPro"/>
</dbReference>
<dbReference type="Proteomes" id="UP000265618">
    <property type="component" value="Unassembled WGS sequence"/>
</dbReference>
<reference evidence="1 2" key="1">
    <citation type="journal article" date="2018" name="PLoS ONE">
        <title>The draft genome of Kipferlia bialata reveals reductive genome evolution in fornicate parasites.</title>
        <authorList>
            <person name="Tanifuji G."/>
            <person name="Takabayashi S."/>
            <person name="Kume K."/>
            <person name="Takagi M."/>
            <person name="Nakayama T."/>
            <person name="Kamikawa R."/>
            <person name="Inagaki Y."/>
            <person name="Hashimoto T."/>
        </authorList>
    </citation>
    <scope>NUCLEOTIDE SEQUENCE [LARGE SCALE GENOMIC DNA]</scope>
    <source>
        <strain evidence="1">NY0173</strain>
    </source>
</reference>
<evidence type="ECO:0000313" key="1">
    <source>
        <dbReference type="EMBL" id="GIQ79954.1"/>
    </source>
</evidence>
<protein>
    <submittedName>
        <fullName evidence="1">Uncharacterized protein</fullName>
    </submittedName>
</protein>
<dbReference type="InterPro" id="IPR036971">
    <property type="entry name" value="PDEase_catalytic_dom_sf"/>
</dbReference>
<keyword evidence="2" id="KW-1185">Reference proteome</keyword>
<sequence>MAAARASQISNLKYHYQACLQNDRVRRALDQFCCDRRFDTTTLECLLPKRALSMAIMHMFITDELMLTGVPEEVAAAYVITADTGFHSLAPGHNRSHALTSLHLVHHLVHSVRASPGGTKYIPALLHVTGCLHRGCSDRMHSVGVSHVAAKQSGILNYLPLGFKELMTDIMVATSEQQVLSIAIDIKAFSLWMLRLSPEERGQTVQCRRPEVGALPLVGYQQ</sequence>
<comment type="caution">
    <text evidence="1">The sequence shown here is derived from an EMBL/GenBank/DDBJ whole genome shotgun (WGS) entry which is preliminary data.</text>
</comment>
<organism evidence="1 2">
    <name type="scientific">Kipferlia bialata</name>
    <dbReference type="NCBI Taxonomy" id="797122"/>
    <lineage>
        <taxon>Eukaryota</taxon>
        <taxon>Metamonada</taxon>
        <taxon>Carpediemonas-like organisms</taxon>
        <taxon>Kipferlia</taxon>
    </lineage>
</organism>
<evidence type="ECO:0000313" key="2">
    <source>
        <dbReference type="Proteomes" id="UP000265618"/>
    </source>
</evidence>
<gene>
    <name evidence="1" type="ORF">KIPB_000669</name>
</gene>
<dbReference type="Gene3D" id="1.10.1300.10">
    <property type="entry name" value="3'5'-cyclic nucleotide phosphodiesterase, catalytic domain"/>
    <property type="match status" value="1"/>
</dbReference>
<dbReference type="GO" id="GO:0007165">
    <property type="term" value="P:signal transduction"/>
    <property type="evidence" value="ECO:0007669"/>
    <property type="project" value="InterPro"/>
</dbReference>
<name>A0A9K3CQW7_9EUKA</name>
<proteinExistence type="predicted"/>
<dbReference type="AlphaFoldDB" id="A0A9K3CQW7"/>
<dbReference type="EMBL" id="BDIP01000082">
    <property type="protein sequence ID" value="GIQ79954.1"/>
    <property type="molecule type" value="Genomic_DNA"/>
</dbReference>